<dbReference type="InterPro" id="IPR003709">
    <property type="entry name" value="VanY-like_core_dom"/>
</dbReference>
<proteinExistence type="predicted"/>
<gene>
    <name evidence="4" type="ORF">EK403_03275</name>
</gene>
<dbReference type="InterPro" id="IPR009628">
    <property type="entry name" value="Phage_tape_measure_N"/>
</dbReference>
<dbReference type="OrthoDB" id="8421800at2"/>
<dbReference type="EMBL" id="RYFI01000002">
    <property type="protein sequence ID" value="RXF75083.1"/>
    <property type="molecule type" value="Genomic_DNA"/>
</dbReference>
<protein>
    <recommendedName>
        <fullName evidence="6">Peptidase M15B domain-containing protein</fullName>
    </recommendedName>
</protein>
<sequence length="1325" mass="138401">MTLKLAIEITGDQRGFKAAATETGRDLDQIVAKAKVSAAELARLEAELEQAAGAAARMTNASVNSAGRINERLGVRTDFGGAQRGEDVAAFGRELDAVRAKYNPVFAAQQQYLGQLREIREAQRLGALSADEATAAITRTKNAFAAQVRDQRTVARGGMPAWQRANLTAQGLDVATSLIGGMNPLMIAAQQGPQVVQAYGGVKETIEGVRAAVTATRVAVLGVTGAVVAGALAWNSYLNSVKEVETAASGLGRGSGATASELGLIAERGAAAGGISEREARSIEAVLLRTGKIGADAFQPLITMSKDFAATIGTDLAGAGEQLAAMFADPAKGAETLYQKYGLISGAQSRYVQQLARQGEADKARLALIEALNGRLVDAEKATTALGRAWDAVANAASNAAQAIGEAIERRVSGETPEQELARLKQERDGPGGFDPTLDLDLFGDRDRRIKELEAQVAAEKQAAAAERQRKLDEAKGTFAIGLADRSPVNELDRRRRELQTEIGNLEAGQGKPGVTAEENDRIARSIEAKRAALEGLRPAYERQIQIEQLDAQISQARDPVTKADLAARRERIALAQEEIGPAERAARIEAARTQSLNASLATARTATADMRDEAQERARVNAAVAAGSASLDELEARLRLELSLRPRIIALANAEGSAREDLARSIREERAAFEANRAEQARSAGLRILSGQGDELARARTEQALIGDTNGELERRIALLRADQQIRQAGLATGSAEAKQIRDNAAALAELNIETERRQAVYRMSSGQREEMERLRLEEALIGSSNAERTRAIALLDAEQRIRDAGVASSSAEAEAIRANARAIAEVSTELERKKAAYAEVEAFGERSIDRVTDKIREQGLSFKTLGSAATDMAKDLEAEFFKLAVANPAKNMLLGQNNPTLSDAGGALQRLFGGGQSSAEAKVADAVKSAATMTVTAGTVIVTGAAGVPSLTGAGGGLPALAMRAGVPQIPGTTADGIYLPKHTGLTAPAAAAARANEAAAGPWSAIRTSGTANVSSLNPVFKDRLGAMFAAAPPDIADDLSVYSGYRSTSHQARLYALDIARNGGRPSGMVGRPGGSMHQYGEAADLRFTSPEARSWVHENAGQYGLRFPMNDPRRHPYEPWHIEPVGGRRQGGTLAPAAPPEVNVAPAQASIDRLTQSTNQAAQGALPQLTQQTQAATQGLDGFGQGLLKALQGGGGAPAGGGAGGGIFSWLFGTGGATGGAGATAAPVPTAPAVAAAPAIAAAAAPAAGARSGNFSFTVLNQGRPVTGQVVEDREDENGRHVTALLGEAQAAEIDRAGSQTNKALARRYGLTDAPYGRGA</sequence>
<evidence type="ECO:0000313" key="5">
    <source>
        <dbReference type="Proteomes" id="UP000289708"/>
    </source>
</evidence>
<evidence type="ECO:0000313" key="4">
    <source>
        <dbReference type="EMBL" id="RXF75083.1"/>
    </source>
</evidence>
<evidence type="ECO:0008006" key="6">
    <source>
        <dbReference type="Google" id="ProtNLM"/>
    </source>
</evidence>
<dbReference type="Pfam" id="PF02557">
    <property type="entry name" value="VanY"/>
    <property type="match status" value="1"/>
</dbReference>
<dbReference type="InterPro" id="IPR052179">
    <property type="entry name" value="DD-CPase-like"/>
</dbReference>
<feature type="domain" description="Bacteriophage tail tape measure N-terminal" evidence="3">
    <location>
        <begin position="163"/>
        <end position="352"/>
    </location>
</feature>
<organism evidence="4 5">
    <name type="scientific">Hansschlegelia zhihuaiae</name>
    <dbReference type="NCBI Taxonomy" id="405005"/>
    <lineage>
        <taxon>Bacteria</taxon>
        <taxon>Pseudomonadati</taxon>
        <taxon>Pseudomonadota</taxon>
        <taxon>Alphaproteobacteria</taxon>
        <taxon>Hyphomicrobiales</taxon>
        <taxon>Methylopilaceae</taxon>
        <taxon>Hansschlegelia</taxon>
    </lineage>
</organism>
<dbReference type="PANTHER" id="PTHR34385:SF1">
    <property type="entry name" value="PEPTIDOGLYCAN L-ALANYL-D-GLUTAMATE ENDOPEPTIDASE CWLK"/>
    <property type="match status" value="1"/>
</dbReference>
<dbReference type="PANTHER" id="PTHR34385">
    <property type="entry name" value="D-ALANYL-D-ALANINE CARBOXYPEPTIDASE"/>
    <property type="match status" value="1"/>
</dbReference>
<feature type="coiled-coil region" evidence="1">
    <location>
        <begin position="27"/>
        <end position="61"/>
    </location>
</feature>
<evidence type="ECO:0000256" key="1">
    <source>
        <dbReference type="SAM" id="Coils"/>
    </source>
</evidence>
<dbReference type="GO" id="GO:0006508">
    <property type="term" value="P:proteolysis"/>
    <property type="evidence" value="ECO:0007669"/>
    <property type="project" value="InterPro"/>
</dbReference>
<reference evidence="4 5" key="1">
    <citation type="submission" date="2018-12" db="EMBL/GenBank/DDBJ databases">
        <title>bacterium Hansschlegelia zhihuaiae S113.</title>
        <authorList>
            <person name="He J."/>
        </authorList>
    </citation>
    <scope>NUCLEOTIDE SEQUENCE [LARGE SCALE GENOMIC DNA]</scope>
    <source>
        <strain evidence="4 5">S 113</strain>
    </source>
</reference>
<accession>A0A4Q0MN89</accession>
<dbReference type="CDD" id="cd14814">
    <property type="entry name" value="Peptidase_M15"/>
    <property type="match status" value="1"/>
</dbReference>
<evidence type="ECO:0000259" key="2">
    <source>
        <dbReference type="Pfam" id="PF02557"/>
    </source>
</evidence>
<evidence type="ECO:0000259" key="3">
    <source>
        <dbReference type="Pfam" id="PF06791"/>
    </source>
</evidence>
<keyword evidence="1" id="KW-0175">Coiled coil</keyword>
<dbReference type="Pfam" id="PF06791">
    <property type="entry name" value="TMP_2"/>
    <property type="match status" value="1"/>
</dbReference>
<keyword evidence="5" id="KW-1185">Reference proteome</keyword>
<dbReference type="InterPro" id="IPR009045">
    <property type="entry name" value="Zn_M74/Hedgehog-like"/>
</dbReference>
<dbReference type="GO" id="GO:0008233">
    <property type="term" value="F:peptidase activity"/>
    <property type="evidence" value="ECO:0007669"/>
    <property type="project" value="InterPro"/>
</dbReference>
<feature type="coiled-coil region" evidence="1">
    <location>
        <begin position="450"/>
        <end position="509"/>
    </location>
</feature>
<dbReference type="Gene3D" id="3.30.1380.10">
    <property type="match status" value="1"/>
</dbReference>
<comment type="caution">
    <text evidence="4">The sequence shown here is derived from an EMBL/GenBank/DDBJ whole genome shotgun (WGS) entry which is preliminary data.</text>
</comment>
<name>A0A4Q0MN89_9HYPH</name>
<dbReference type="RefSeq" id="WP_128776073.1">
    <property type="nucleotide sequence ID" value="NZ_RYFI01000002.1"/>
</dbReference>
<dbReference type="Proteomes" id="UP000289708">
    <property type="component" value="Unassembled WGS sequence"/>
</dbReference>
<dbReference type="SUPFAM" id="SSF55166">
    <property type="entry name" value="Hedgehog/DD-peptidase"/>
    <property type="match status" value="1"/>
</dbReference>
<feature type="domain" description="D-alanyl-D-alanine carboxypeptidase-like core" evidence="2">
    <location>
        <begin position="1020"/>
        <end position="1128"/>
    </location>
</feature>